<dbReference type="GO" id="GO:0022857">
    <property type="term" value="F:transmembrane transporter activity"/>
    <property type="evidence" value="ECO:0007669"/>
    <property type="project" value="InterPro"/>
</dbReference>
<evidence type="ECO:0000256" key="3">
    <source>
        <dbReference type="SAM" id="Coils"/>
    </source>
</evidence>
<dbReference type="Pfam" id="PF25917">
    <property type="entry name" value="BSH_RND"/>
    <property type="match status" value="1"/>
</dbReference>
<proteinExistence type="inferred from homology"/>
<dbReference type="PANTHER" id="PTHR30158:SF3">
    <property type="entry name" value="MULTIDRUG EFFLUX PUMP SUBUNIT ACRA-RELATED"/>
    <property type="match status" value="1"/>
</dbReference>
<protein>
    <submittedName>
        <fullName evidence="8">MexE family multidrug efflux RND transporter periplasmic adaptor subunit</fullName>
    </submittedName>
</protein>
<evidence type="ECO:0000259" key="7">
    <source>
        <dbReference type="Pfam" id="PF25989"/>
    </source>
</evidence>
<dbReference type="OrthoDB" id="9800613at2"/>
<accession>A0A512H4L2</accession>
<gene>
    <name evidence="8" type="ORF">ROR02_05080</name>
</gene>
<dbReference type="SUPFAM" id="SSF111369">
    <property type="entry name" value="HlyD-like secretion proteins"/>
    <property type="match status" value="1"/>
</dbReference>
<feature type="domain" description="Multidrug resistance protein MdtA-like alpha-helical hairpin" evidence="4">
    <location>
        <begin position="109"/>
        <end position="177"/>
    </location>
</feature>
<dbReference type="InterPro" id="IPR058625">
    <property type="entry name" value="MdtA-like_BSH"/>
</dbReference>
<dbReference type="AlphaFoldDB" id="A0A512H4L2"/>
<evidence type="ECO:0000313" key="8">
    <source>
        <dbReference type="EMBL" id="GEO80377.1"/>
    </source>
</evidence>
<evidence type="ECO:0000259" key="4">
    <source>
        <dbReference type="Pfam" id="PF25876"/>
    </source>
</evidence>
<dbReference type="GO" id="GO:0005886">
    <property type="term" value="C:plasma membrane"/>
    <property type="evidence" value="ECO:0007669"/>
    <property type="project" value="UniProtKB-SubCell"/>
</dbReference>
<dbReference type="Gene3D" id="2.40.420.20">
    <property type="match status" value="1"/>
</dbReference>
<dbReference type="Pfam" id="PF25876">
    <property type="entry name" value="HH_MFP_RND"/>
    <property type="match status" value="1"/>
</dbReference>
<dbReference type="PANTHER" id="PTHR30158">
    <property type="entry name" value="ACRA/E-RELATED COMPONENT OF DRUG EFFLUX TRANSPORTER"/>
    <property type="match status" value="1"/>
</dbReference>
<dbReference type="Pfam" id="PF25989">
    <property type="entry name" value="YknX_C"/>
    <property type="match status" value="1"/>
</dbReference>
<feature type="coiled-coil region" evidence="3">
    <location>
        <begin position="116"/>
        <end position="167"/>
    </location>
</feature>
<evidence type="ECO:0000256" key="1">
    <source>
        <dbReference type="ARBA" id="ARBA00004196"/>
    </source>
</evidence>
<dbReference type="RefSeq" id="WP_147162432.1">
    <property type="nucleotide sequence ID" value="NZ_BJZO01000008.1"/>
</dbReference>
<dbReference type="Proteomes" id="UP000321567">
    <property type="component" value="Unassembled WGS sequence"/>
</dbReference>
<dbReference type="Gene3D" id="2.40.30.170">
    <property type="match status" value="1"/>
</dbReference>
<sequence>MLHRLSVAAFVVCVFVFSFLLIFRGGAVSQPEGASSDAPGPTQVVTARLTPERVVLVDELPGRVVAYRRVEIRPQVGGLIKRRFAKGGTQVEAGDILFEIDPALLLADLETARAGLTRAEGAVEHARRGMERAEALVASNATSRKNYEDARNELATAQANLAEARAVVRRRQLDLDFATIRSPVKGYVGLTLADEGALASTSSQTELAVVQELDRVYVDLRVPATKLDGLQSAARQGLGQVEILDAKGNPHPRPGTLVVSDVAVDSGTGNATVRIEAENPGLQLLPGMYVRARLPRGLLPDAVLVPEDAVIRTGAGEARIVVVAADGRAEQRDVVLGEAVGRRLVVTSGLKAGEVIVVRGQDRVQDGMTVNPATAARDAAPATAKR</sequence>
<evidence type="ECO:0000256" key="2">
    <source>
        <dbReference type="ARBA" id="ARBA00009477"/>
    </source>
</evidence>
<dbReference type="GO" id="GO:0046677">
    <property type="term" value="P:response to antibiotic"/>
    <property type="evidence" value="ECO:0007669"/>
    <property type="project" value="TreeGrafter"/>
</dbReference>
<dbReference type="InterPro" id="IPR058624">
    <property type="entry name" value="MdtA-like_HH"/>
</dbReference>
<dbReference type="Pfam" id="PF25944">
    <property type="entry name" value="Beta-barrel_RND"/>
    <property type="match status" value="1"/>
</dbReference>
<comment type="subcellular location">
    <subcellularLocation>
        <location evidence="1">Cell envelope</location>
    </subcellularLocation>
</comment>
<keyword evidence="3" id="KW-0175">Coiled coil</keyword>
<keyword evidence="9" id="KW-1185">Reference proteome</keyword>
<organism evidence="8 9">
    <name type="scientific">Pararhodospirillum oryzae</name>
    <dbReference type="NCBI Taxonomy" id="478448"/>
    <lineage>
        <taxon>Bacteria</taxon>
        <taxon>Pseudomonadati</taxon>
        <taxon>Pseudomonadota</taxon>
        <taxon>Alphaproteobacteria</taxon>
        <taxon>Rhodospirillales</taxon>
        <taxon>Rhodospirillaceae</taxon>
        <taxon>Pararhodospirillum</taxon>
    </lineage>
</organism>
<comment type="similarity">
    <text evidence="2">Belongs to the membrane fusion protein (MFP) (TC 8.A.1) family.</text>
</comment>
<evidence type="ECO:0000313" key="9">
    <source>
        <dbReference type="Proteomes" id="UP000321567"/>
    </source>
</evidence>
<feature type="domain" description="Multidrug resistance protein MdtA-like beta-barrel" evidence="6">
    <location>
        <begin position="216"/>
        <end position="295"/>
    </location>
</feature>
<dbReference type="InterPro" id="IPR058637">
    <property type="entry name" value="YknX-like_C"/>
</dbReference>
<comment type="caution">
    <text evidence="8">The sequence shown here is derived from an EMBL/GenBank/DDBJ whole genome shotgun (WGS) entry which is preliminary data.</text>
</comment>
<dbReference type="InterPro" id="IPR058626">
    <property type="entry name" value="MdtA-like_b-barrel"/>
</dbReference>
<reference evidence="8 9" key="1">
    <citation type="submission" date="2019-07" db="EMBL/GenBank/DDBJ databases">
        <title>Whole genome shotgun sequence of Rhodospirillum oryzae NBRC 107573.</title>
        <authorList>
            <person name="Hosoyama A."/>
            <person name="Uohara A."/>
            <person name="Ohji S."/>
            <person name="Ichikawa N."/>
        </authorList>
    </citation>
    <scope>NUCLEOTIDE SEQUENCE [LARGE SCALE GENOMIC DNA]</scope>
    <source>
        <strain evidence="8 9">NBRC 107573</strain>
    </source>
</reference>
<evidence type="ECO:0000259" key="5">
    <source>
        <dbReference type="Pfam" id="PF25917"/>
    </source>
</evidence>
<feature type="domain" description="Multidrug resistance protein MdtA-like barrel-sandwich hybrid" evidence="5">
    <location>
        <begin position="68"/>
        <end position="211"/>
    </location>
</feature>
<name>A0A512H4L2_9PROT</name>
<dbReference type="Gene3D" id="2.40.50.100">
    <property type="match status" value="1"/>
</dbReference>
<dbReference type="EMBL" id="BJZO01000008">
    <property type="protein sequence ID" value="GEO80377.1"/>
    <property type="molecule type" value="Genomic_DNA"/>
</dbReference>
<feature type="domain" description="YknX-like C-terminal permuted SH3-like" evidence="7">
    <location>
        <begin position="304"/>
        <end position="371"/>
    </location>
</feature>
<dbReference type="NCBIfam" id="TIGR01730">
    <property type="entry name" value="RND_mfp"/>
    <property type="match status" value="1"/>
</dbReference>
<evidence type="ECO:0000259" key="6">
    <source>
        <dbReference type="Pfam" id="PF25944"/>
    </source>
</evidence>
<dbReference type="InterPro" id="IPR006143">
    <property type="entry name" value="RND_pump_MFP"/>
</dbReference>
<dbReference type="Gene3D" id="1.10.287.470">
    <property type="entry name" value="Helix hairpin bin"/>
    <property type="match status" value="1"/>
</dbReference>
<dbReference type="FunFam" id="2.40.420.20:FF:000001">
    <property type="entry name" value="Efflux RND transporter periplasmic adaptor subunit"/>
    <property type="match status" value="1"/>
</dbReference>